<name>A0ABX0L5I2_9NEIS</name>
<dbReference type="InterPro" id="IPR013445">
    <property type="entry name" value="CDP_4_6_deHydtase"/>
</dbReference>
<sequence length="369" mass="41082">MEIRSVLNFYRGKTVLLTGHTGFKGSWLAIWLSSLGAKVVGLSDALPSEPCNFEVSGIGALVDDRRVDVRDCYAVKQVVDEVQPDFVFHLAAQALVRHSYANPVDTFSVNGMGTAHVLESLRSLNKPVVAVMITSDKAYDNVEWVWGYRETDRIGGKDPYSGSKGVAELIIRSYFSSFFASEDCNVRLGIARAGNVIGGGDWASDRIVPDCMRAWSRGEKVEIRSPRATRPWQHVLEPLSGYLSLGIELARNADKHGEAYNFGPPANQNHTVGELINGMSKHWKNVSWVDTSSQQHLHEAGLLKLNCDKAFVDLKWLPTLHFEETVRFTVEWYKAHYEQELGSMLKFSISQIKEYSALAAGRGMAWAQA</sequence>
<dbReference type="InterPro" id="IPR036291">
    <property type="entry name" value="NAD(P)-bd_dom_sf"/>
</dbReference>
<dbReference type="Proteomes" id="UP001515641">
    <property type="component" value="Unassembled WGS sequence"/>
</dbReference>
<dbReference type="Gene3D" id="3.90.25.10">
    <property type="entry name" value="UDP-galactose 4-epimerase, domain 1"/>
    <property type="match status" value="1"/>
</dbReference>
<keyword evidence="2" id="KW-0456">Lyase</keyword>
<dbReference type="GO" id="GO:0047733">
    <property type="term" value="F:CDP-glucose 4,6-dehydratase activity"/>
    <property type="evidence" value="ECO:0007669"/>
    <property type="project" value="UniProtKB-EC"/>
</dbReference>
<dbReference type="NCBIfam" id="TIGR02622">
    <property type="entry name" value="CDP_4_6_dhtase"/>
    <property type="match status" value="1"/>
</dbReference>
<reference evidence="2 3" key="1">
    <citation type="submission" date="2020-03" db="EMBL/GenBank/DDBJ databases">
        <title>Draft genome sequence of environmentally isolated cultures.</title>
        <authorList>
            <person name="Wilson H.S."/>
            <person name="De Leon M.E."/>
        </authorList>
    </citation>
    <scope>NUCLEOTIDE SEQUENCE [LARGE SCALE GENOMIC DNA]</scope>
    <source>
        <strain evidence="2 3">HSC-31F16</strain>
    </source>
</reference>
<gene>
    <name evidence="2" type="primary">rfbG</name>
    <name evidence="2" type="ORF">HA052_17160</name>
</gene>
<evidence type="ECO:0000313" key="2">
    <source>
        <dbReference type="EMBL" id="NHR06919.1"/>
    </source>
</evidence>
<dbReference type="PANTHER" id="PTHR43000">
    <property type="entry name" value="DTDP-D-GLUCOSE 4,6-DEHYDRATASE-RELATED"/>
    <property type="match status" value="1"/>
</dbReference>
<comment type="caution">
    <text evidence="2">The sequence shown here is derived from an EMBL/GenBank/DDBJ whole genome shotgun (WGS) entry which is preliminary data.</text>
</comment>
<organism evidence="2 3">
    <name type="scientific">Chromobacterium fluminis</name>
    <dbReference type="NCBI Taxonomy" id="3044269"/>
    <lineage>
        <taxon>Bacteria</taxon>
        <taxon>Pseudomonadati</taxon>
        <taxon>Pseudomonadota</taxon>
        <taxon>Betaproteobacteria</taxon>
        <taxon>Neisseriales</taxon>
        <taxon>Chromobacteriaceae</taxon>
        <taxon>Chromobacterium</taxon>
    </lineage>
</organism>
<dbReference type="SUPFAM" id="SSF51735">
    <property type="entry name" value="NAD(P)-binding Rossmann-fold domains"/>
    <property type="match status" value="1"/>
</dbReference>
<keyword evidence="3" id="KW-1185">Reference proteome</keyword>
<dbReference type="Gene3D" id="3.40.50.720">
    <property type="entry name" value="NAD(P)-binding Rossmann-like Domain"/>
    <property type="match status" value="1"/>
</dbReference>
<evidence type="ECO:0000259" key="1">
    <source>
        <dbReference type="Pfam" id="PF16363"/>
    </source>
</evidence>
<dbReference type="InterPro" id="IPR016040">
    <property type="entry name" value="NAD(P)-bd_dom"/>
</dbReference>
<feature type="domain" description="NAD(P)-binding" evidence="1">
    <location>
        <begin position="16"/>
        <end position="327"/>
    </location>
</feature>
<dbReference type="EC" id="4.2.1.45" evidence="2"/>
<dbReference type="EMBL" id="JAAOMA010000025">
    <property type="protein sequence ID" value="NHR06919.1"/>
    <property type="molecule type" value="Genomic_DNA"/>
</dbReference>
<protein>
    <submittedName>
        <fullName evidence="2">CDP-glucose 4,6-dehydratase</fullName>
        <ecNumber evidence="2">4.2.1.45</ecNumber>
    </submittedName>
</protein>
<dbReference type="Pfam" id="PF16363">
    <property type="entry name" value="GDP_Man_Dehyd"/>
    <property type="match status" value="1"/>
</dbReference>
<accession>A0ABX0L5I2</accession>
<proteinExistence type="predicted"/>
<evidence type="ECO:0000313" key="3">
    <source>
        <dbReference type="Proteomes" id="UP001515641"/>
    </source>
</evidence>
<dbReference type="RefSeq" id="WP_166452813.1">
    <property type="nucleotide sequence ID" value="NZ_JAAOMA010000025.1"/>
</dbReference>